<evidence type="ECO:0000259" key="7">
    <source>
        <dbReference type="Pfam" id="PF03847"/>
    </source>
</evidence>
<dbReference type="GO" id="GO:0005669">
    <property type="term" value="C:transcription factor TFIID complex"/>
    <property type="evidence" value="ECO:0007669"/>
    <property type="project" value="InterPro"/>
</dbReference>
<feature type="region of interest" description="Disordered" evidence="6">
    <location>
        <begin position="291"/>
        <end position="324"/>
    </location>
</feature>
<protein>
    <recommendedName>
        <fullName evidence="7">Transcription initiation factor TFIID subunit 12 domain-containing protein</fullName>
    </recommendedName>
</protein>
<keyword evidence="4" id="KW-0804">Transcription</keyword>
<evidence type="ECO:0000256" key="2">
    <source>
        <dbReference type="ARBA" id="ARBA00007530"/>
    </source>
</evidence>
<proteinExistence type="inferred from homology"/>
<dbReference type="Pfam" id="PF03847">
    <property type="entry name" value="TFIID_20kDa"/>
    <property type="match status" value="1"/>
</dbReference>
<evidence type="ECO:0000313" key="8">
    <source>
        <dbReference type="EMBL" id="GBG66857.1"/>
    </source>
</evidence>
<dbReference type="InterPro" id="IPR037794">
    <property type="entry name" value="TAF12"/>
</dbReference>
<feature type="compositionally biased region" description="Polar residues" evidence="6">
    <location>
        <begin position="53"/>
        <end position="72"/>
    </location>
</feature>
<keyword evidence="3" id="KW-0805">Transcription regulation</keyword>
<feature type="region of interest" description="Disordered" evidence="6">
    <location>
        <begin position="705"/>
        <end position="789"/>
    </location>
</feature>
<feature type="compositionally biased region" description="Polar residues" evidence="6">
    <location>
        <begin position="709"/>
        <end position="719"/>
    </location>
</feature>
<dbReference type="PANTHER" id="PTHR12264:SF21">
    <property type="entry name" value="TRANSCRIPTION INITIATION FACTOR TFIID SUBUNIT 12"/>
    <property type="match status" value="1"/>
</dbReference>
<feature type="compositionally biased region" description="Polar residues" evidence="6">
    <location>
        <begin position="186"/>
        <end position="197"/>
    </location>
</feature>
<feature type="compositionally biased region" description="Gly residues" evidence="6">
    <location>
        <begin position="1039"/>
        <end position="1049"/>
    </location>
</feature>
<dbReference type="GO" id="GO:0000124">
    <property type="term" value="C:SAGA complex"/>
    <property type="evidence" value="ECO:0007669"/>
    <property type="project" value="InterPro"/>
</dbReference>
<dbReference type="EMBL" id="BFEA01000079">
    <property type="protein sequence ID" value="GBG66857.1"/>
    <property type="molecule type" value="Genomic_DNA"/>
</dbReference>
<feature type="domain" description="Transcription initiation factor TFIID subunit 12" evidence="7">
    <location>
        <begin position="880"/>
        <end position="947"/>
    </location>
</feature>
<accession>A0A388KA03</accession>
<comment type="similarity">
    <text evidence="2">Belongs to the TAF12 family.</text>
</comment>
<dbReference type="InterPro" id="IPR003228">
    <property type="entry name" value="TFIID_TAF12_dom"/>
</dbReference>
<feature type="region of interest" description="Disordered" evidence="6">
    <location>
        <begin position="589"/>
        <end position="629"/>
    </location>
</feature>
<dbReference type="AlphaFoldDB" id="A0A388KA03"/>
<organism evidence="8 9">
    <name type="scientific">Chara braunii</name>
    <name type="common">Braun's stonewort</name>
    <dbReference type="NCBI Taxonomy" id="69332"/>
    <lineage>
        <taxon>Eukaryota</taxon>
        <taxon>Viridiplantae</taxon>
        <taxon>Streptophyta</taxon>
        <taxon>Charophyceae</taxon>
        <taxon>Charales</taxon>
        <taxon>Characeae</taxon>
        <taxon>Chara</taxon>
    </lineage>
</organism>
<dbReference type="InterPro" id="IPR009072">
    <property type="entry name" value="Histone-fold"/>
</dbReference>
<feature type="compositionally biased region" description="Gly residues" evidence="6">
    <location>
        <begin position="843"/>
        <end position="863"/>
    </location>
</feature>
<dbReference type="Gramene" id="GBG66857">
    <property type="protein sequence ID" value="GBG66857"/>
    <property type="gene ID" value="CBR_g70734"/>
</dbReference>
<evidence type="ECO:0000256" key="6">
    <source>
        <dbReference type="SAM" id="MobiDB-lite"/>
    </source>
</evidence>
<dbReference type="GO" id="GO:0017025">
    <property type="term" value="F:TBP-class protein binding"/>
    <property type="evidence" value="ECO:0007669"/>
    <property type="project" value="TreeGrafter"/>
</dbReference>
<keyword evidence="5" id="KW-0539">Nucleus</keyword>
<evidence type="ECO:0000256" key="1">
    <source>
        <dbReference type="ARBA" id="ARBA00004123"/>
    </source>
</evidence>
<feature type="region of interest" description="Disordered" evidence="6">
    <location>
        <begin position="1"/>
        <end position="90"/>
    </location>
</feature>
<dbReference type="Proteomes" id="UP000265515">
    <property type="component" value="Unassembled WGS sequence"/>
</dbReference>
<feature type="region of interest" description="Disordered" evidence="6">
    <location>
        <begin position="831"/>
        <end position="873"/>
    </location>
</feature>
<feature type="compositionally biased region" description="Basic and acidic residues" evidence="6">
    <location>
        <begin position="40"/>
        <end position="52"/>
    </location>
</feature>
<feature type="region of interest" description="Disordered" evidence="6">
    <location>
        <begin position="398"/>
        <end position="428"/>
    </location>
</feature>
<evidence type="ECO:0000256" key="3">
    <source>
        <dbReference type="ARBA" id="ARBA00023015"/>
    </source>
</evidence>
<dbReference type="SUPFAM" id="SSF47113">
    <property type="entry name" value="Histone-fold"/>
    <property type="match status" value="1"/>
</dbReference>
<evidence type="ECO:0000256" key="4">
    <source>
        <dbReference type="ARBA" id="ARBA00023163"/>
    </source>
</evidence>
<feature type="compositionally biased region" description="Gly residues" evidence="6">
    <location>
        <begin position="1019"/>
        <end position="1029"/>
    </location>
</feature>
<feature type="compositionally biased region" description="Polar residues" evidence="6">
    <location>
        <begin position="763"/>
        <end position="789"/>
    </location>
</feature>
<dbReference type="STRING" id="69332.A0A388KA03"/>
<feature type="region of interest" description="Disordered" evidence="6">
    <location>
        <begin position="177"/>
        <end position="205"/>
    </location>
</feature>
<dbReference type="CDD" id="cd07981">
    <property type="entry name" value="HFD_TAF12"/>
    <property type="match status" value="1"/>
</dbReference>
<evidence type="ECO:0000256" key="5">
    <source>
        <dbReference type="ARBA" id="ARBA00023242"/>
    </source>
</evidence>
<feature type="region of interest" description="Disordered" evidence="6">
    <location>
        <begin position="976"/>
        <end position="1049"/>
    </location>
</feature>
<feature type="compositionally biased region" description="Basic and acidic residues" evidence="6">
    <location>
        <begin position="298"/>
        <end position="317"/>
    </location>
</feature>
<feature type="compositionally biased region" description="Gly residues" evidence="6">
    <location>
        <begin position="999"/>
        <end position="1009"/>
    </location>
</feature>
<evidence type="ECO:0000313" key="9">
    <source>
        <dbReference type="Proteomes" id="UP000265515"/>
    </source>
</evidence>
<gene>
    <name evidence="8" type="ORF">CBR_g70734</name>
</gene>
<feature type="compositionally biased region" description="Low complexity" evidence="6">
    <location>
        <begin position="454"/>
        <end position="474"/>
    </location>
</feature>
<dbReference type="Gene3D" id="1.10.20.10">
    <property type="entry name" value="Histone, subunit A"/>
    <property type="match status" value="1"/>
</dbReference>
<keyword evidence="9" id="KW-1185">Reference proteome</keyword>
<dbReference type="GO" id="GO:0046982">
    <property type="term" value="F:protein heterodimerization activity"/>
    <property type="evidence" value="ECO:0007669"/>
    <property type="project" value="InterPro"/>
</dbReference>
<dbReference type="FunFam" id="1.10.20.10:FF:000011">
    <property type="entry name" value="Transcription initiation factor TFIID subunit 12"/>
    <property type="match status" value="1"/>
</dbReference>
<sequence>MASCGEAMSNHNGDEHGSEVVLTDASQQHAEEAHASQLHEAGKLLTDKEHHQPLSNQVSDSTGQGKQSNRNLQGPDDPVAPEQGTLDGGRESTQAVWQNTLQQIRIRNSSSSSSLAMGLGGLNWWFPSNTPWKTRVNLCLPPCLLFLFTLSFLQLTPSPPPPAPPVGYISQLQLQQKHQCDPQGFPEQSQSQPSRMLSTASPSSAGSSVVSSMASAVVPPSSLKKPRLSSLLEGESIRGASAPGSSGTASMQAGYLQGFPATTSGLVTLSQSPMPGNSSSAAASVPLTSIQGQSRIPDPSRHEGLLMDPTPKGEGHSESSSWRPVSAPLAMSTGASPTVQQSFNTSARVTGAVVPSAPTGMSAAASIPLSGVETNPAMKGTSTRRPLTSISTVPSLHIHPQQQQSAPLGRQESGQEQPDQQPKDTTSVQDQCLKVLPSNQPSPLSQHTAAHLPVQQQQPLASQQPVPPSLQAQSKPSQEFAAVKQLVKDLSEHLKQDGSDRSHAAYVHGVQAVASVSGGPSAGVSTMPQMQCLKRGQVQGPAVAKQQQVHQQAQTMGNASTEAAAAEAASLQLKSKQLSFHQQPMLSQLRQQGTPSQIPGEATTGENAPMRPFPGHQPGGIGSVQPQPQLTTSALGNQLLSVILATHRQDAASVQTQQQLLQQRSVKQQAGLGQSKKIFQIEQQQPQQQAVGKADQQLTAGLKVHGFPSQGQDKPSEQPQVEKAGEVPKPDQANLHPQAQVTPRPISFYPADGFQGLSETMRDPQQSEVAAGQRQPQHGVSQQQGKGLNVSVSQQARPVLAMSFSRFMSGGGGSQQQHKQHQQHLLPVAHPSHASHQKNPRGGSQGGVGGAGLHGRTQAGGQGVAATPQSDDASQAEILGKRSIQELLAQIEPCERLDLDVEDVLLEIADDFIETTTTFACALARHRKSTMLEAKDIFLHLERNWHIVIPGFAGEEYRPYRRAPVSEAHKHRLSLVRKSQSMHTHHDGTTGAKVLGSLGATGGGGGGAAGATPSLVPSLGGGGRAGGPSAGASPPGKSFQGGMGTGHTS</sequence>
<dbReference type="GO" id="GO:0003677">
    <property type="term" value="F:DNA binding"/>
    <property type="evidence" value="ECO:0007669"/>
    <property type="project" value="TreeGrafter"/>
</dbReference>
<reference evidence="8 9" key="1">
    <citation type="journal article" date="2018" name="Cell">
        <title>The Chara Genome: Secondary Complexity and Implications for Plant Terrestrialization.</title>
        <authorList>
            <person name="Nishiyama T."/>
            <person name="Sakayama H."/>
            <person name="Vries J.D."/>
            <person name="Buschmann H."/>
            <person name="Saint-Marcoux D."/>
            <person name="Ullrich K.K."/>
            <person name="Haas F.B."/>
            <person name="Vanderstraeten L."/>
            <person name="Becker D."/>
            <person name="Lang D."/>
            <person name="Vosolsobe S."/>
            <person name="Rombauts S."/>
            <person name="Wilhelmsson P.K.I."/>
            <person name="Janitza P."/>
            <person name="Kern R."/>
            <person name="Heyl A."/>
            <person name="Rumpler F."/>
            <person name="Villalobos L.I.A.C."/>
            <person name="Clay J.M."/>
            <person name="Skokan R."/>
            <person name="Toyoda A."/>
            <person name="Suzuki Y."/>
            <person name="Kagoshima H."/>
            <person name="Schijlen E."/>
            <person name="Tajeshwar N."/>
            <person name="Catarino B."/>
            <person name="Hetherington A.J."/>
            <person name="Saltykova A."/>
            <person name="Bonnot C."/>
            <person name="Breuninger H."/>
            <person name="Symeonidi A."/>
            <person name="Radhakrishnan G.V."/>
            <person name="Van Nieuwerburgh F."/>
            <person name="Deforce D."/>
            <person name="Chang C."/>
            <person name="Karol K.G."/>
            <person name="Hedrich R."/>
            <person name="Ulvskov P."/>
            <person name="Glockner G."/>
            <person name="Delwiche C.F."/>
            <person name="Petrasek J."/>
            <person name="Van de Peer Y."/>
            <person name="Friml J."/>
            <person name="Beilby M."/>
            <person name="Dolan L."/>
            <person name="Kohara Y."/>
            <person name="Sugano S."/>
            <person name="Fujiyama A."/>
            <person name="Delaux P.-M."/>
            <person name="Quint M."/>
            <person name="TheiBen G."/>
            <person name="Hagemann M."/>
            <person name="Harholt J."/>
            <person name="Dunand C."/>
            <person name="Zachgo S."/>
            <person name="Langdale J."/>
            <person name="Maumus F."/>
            <person name="Straeten D.V.D."/>
            <person name="Gould S.B."/>
            <person name="Rensing S.A."/>
        </authorList>
    </citation>
    <scope>NUCLEOTIDE SEQUENCE [LARGE SCALE GENOMIC DNA]</scope>
    <source>
        <strain evidence="8 9">S276</strain>
    </source>
</reference>
<name>A0A388KA03_CHABU</name>
<feature type="region of interest" description="Disordered" evidence="6">
    <location>
        <begin position="805"/>
        <end position="824"/>
    </location>
</feature>
<dbReference type="OrthoDB" id="2193432at2759"/>
<comment type="subcellular location">
    <subcellularLocation>
        <location evidence="1">Nucleus</location>
    </subcellularLocation>
</comment>
<feature type="region of interest" description="Disordered" evidence="6">
    <location>
        <begin position="454"/>
        <end position="478"/>
    </location>
</feature>
<dbReference type="PANTHER" id="PTHR12264">
    <property type="entry name" value="TRANSCRIPTION INITIATION FACTOR TFIID SUBUNIT 12"/>
    <property type="match status" value="1"/>
</dbReference>
<dbReference type="GO" id="GO:0051123">
    <property type="term" value="P:RNA polymerase II preinitiation complex assembly"/>
    <property type="evidence" value="ECO:0007669"/>
    <property type="project" value="TreeGrafter"/>
</dbReference>
<comment type="caution">
    <text evidence="8">The sequence shown here is derived from an EMBL/GenBank/DDBJ whole genome shotgun (WGS) entry which is preliminary data.</text>
</comment>